<evidence type="ECO:0000256" key="6">
    <source>
        <dbReference type="ARBA" id="ARBA00022692"/>
    </source>
</evidence>
<dbReference type="GO" id="GO:0016020">
    <property type="term" value="C:membrane"/>
    <property type="evidence" value="ECO:0007669"/>
    <property type="project" value="UniProtKB-SubCell"/>
</dbReference>
<comment type="subcellular location">
    <subcellularLocation>
        <location evidence="2">Membrane</location>
        <topology evidence="2">Multi-pass membrane protein</topology>
    </subcellularLocation>
</comment>
<dbReference type="AlphaFoldDB" id="A0AAE9XVV1"/>
<evidence type="ECO:0000256" key="9">
    <source>
        <dbReference type="ARBA" id="ARBA00023004"/>
    </source>
</evidence>
<proteinExistence type="inferred from homology"/>
<evidence type="ECO:0000313" key="15">
    <source>
        <dbReference type="Proteomes" id="UP001217500"/>
    </source>
</evidence>
<feature type="binding site" description="axial binding residue" evidence="12">
    <location>
        <position position="81"/>
    </location>
    <ligand>
        <name>heme</name>
        <dbReference type="ChEBI" id="CHEBI:30413"/>
        <note>ligand shared with second transmembrane subunit</note>
    </ligand>
    <ligandPart>
        <name>Fe</name>
        <dbReference type="ChEBI" id="CHEBI:18248"/>
    </ligandPart>
</feature>
<evidence type="ECO:0000256" key="7">
    <source>
        <dbReference type="ARBA" id="ARBA00022723"/>
    </source>
</evidence>
<dbReference type="KEGG" id="gso:PH603_15910"/>
<dbReference type="InterPro" id="IPR018495">
    <property type="entry name" value="Succ_DH_cyt_bsu_CS"/>
</dbReference>
<dbReference type="PANTHER" id="PTHR10978:SF5">
    <property type="entry name" value="SUCCINATE DEHYDROGENASE CYTOCHROME B560 SUBUNIT, MITOCHONDRIAL"/>
    <property type="match status" value="1"/>
</dbReference>
<comment type="subunit">
    <text evidence="11">Part of an enzyme complex containing four subunits: a flavoprotein, an iron-sulfur protein, plus two membrane-anchoring proteins, SdhC and SdhD. The complex can form homotrimers.</text>
</comment>
<evidence type="ECO:0000256" key="1">
    <source>
        <dbReference type="ARBA" id="ARBA00004050"/>
    </source>
</evidence>
<name>A0AAE9XVV1_9PROT</name>
<dbReference type="NCBIfam" id="TIGR02970">
    <property type="entry name" value="succ_dehyd_cytB"/>
    <property type="match status" value="1"/>
</dbReference>
<sequence length="131" mass="14367">MAQANRPLSPHLQVYRWSAAMAASILHRATGSALAVGTVILVWWLMALASGPESFDTVMTCLASPLGRFVLFGLTWALMQHFASGIRHLIMDSGRMYSLKINAASAKFTFVFSIAATIVIWVMGYRMLGMI</sequence>
<evidence type="ECO:0000256" key="8">
    <source>
        <dbReference type="ARBA" id="ARBA00022989"/>
    </source>
</evidence>
<dbReference type="Gene3D" id="1.20.1300.10">
    <property type="entry name" value="Fumarate reductase/succinate dehydrogenase, transmembrane subunit"/>
    <property type="match status" value="1"/>
</dbReference>
<dbReference type="GO" id="GO:0046872">
    <property type="term" value="F:metal ion binding"/>
    <property type="evidence" value="ECO:0007669"/>
    <property type="project" value="UniProtKB-KW"/>
</dbReference>
<dbReference type="InterPro" id="IPR000701">
    <property type="entry name" value="SuccDH_FuR_B_TM-su"/>
</dbReference>
<accession>A0AAE9XVV1</accession>
<keyword evidence="15" id="KW-1185">Reference proteome</keyword>
<dbReference type="GO" id="GO:0009055">
    <property type="term" value="F:electron transfer activity"/>
    <property type="evidence" value="ECO:0007669"/>
    <property type="project" value="InterPro"/>
</dbReference>
<comment type="cofactor">
    <cofactor evidence="12">
        <name>heme</name>
        <dbReference type="ChEBI" id="CHEBI:30413"/>
    </cofactor>
    <text evidence="12">The heme is bound between the two transmembrane subunits.</text>
</comment>
<organism evidence="14 15">
    <name type="scientific">Gimibacter soli</name>
    <dbReference type="NCBI Taxonomy" id="3024400"/>
    <lineage>
        <taxon>Bacteria</taxon>
        <taxon>Pseudomonadati</taxon>
        <taxon>Pseudomonadota</taxon>
        <taxon>Alphaproteobacteria</taxon>
        <taxon>Kordiimonadales</taxon>
        <taxon>Temperatibacteraceae</taxon>
        <taxon>Gimibacter</taxon>
    </lineage>
</organism>
<keyword evidence="7 12" id="KW-0479">Metal-binding</keyword>
<dbReference type="InterPro" id="IPR034804">
    <property type="entry name" value="SQR/QFR_C/D"/>
</dbReference>
<evidence type="ECO:0000256" key="11">
    <source>
        <dbReference type="ARBA" id="ARBA00025912"/>
    </source>
</evidence>
<feature type="transmembrane region" description="Helical" evidence="13">
    <location>
        <begin position="108"/>
        <end position="128"/>
    </location>
</feature>
<reference evidence="14" key="1">
    <citation type="submission" date="2023-01" db="EMBL/GenBank/DDBJ databases">
        <title>The genome sequence of Kordiimonadaceae bacterium 6D33.</title>
        <authorList>
            <person name="Liu Y."/>
        </authorList>
    </citation>
    <scope>NUCLEOTIDE SEQUENCE</scope>
    <source>
        <strain evidence="14">6D33</strain>
    </source>
</reference>
<evidence type="ECO:0000313" key="14">
    <source>
        <dbReference type="EMBL" id="WCL54024.1"/>
    </source>
</evidence>
<dbReference type="SUPFAM" id="SSF81343">
    <property type="entry name" value="Fumarate reductase respiratory complex transmembrane subunits"/>
    <property type="match status" value="1"/>
</dbReference>
<keyword evidence="6 13" id="KW-0812">Transmembrane</keyword>
<dbReference type="EMBL" id="CP116805">
    <property type="protein sequence ID" value="WCL54024.1"/>
    <property type="molecule type" value="Genomic_DNA"/>
</dbReference>
<keyword evidence="10 13" id="KW-0472">Membrane</keyword>
<evidence type="ECO:0000256" key="2">
    <source>
        <dbReference type="ARBA" id="ARBA00004141"/>
    </source>
</evidence>
<evidence type="ECO:0000256" key="12">
    <source>
        <dbReference type="PIRSR" id="PIRSR000178-1"/>
    </source>
</evidence>
<evidence type="ECO:0000256" key="5">
    <source>
        <dbReference type="ARBA" id="ARBA00022617"/>
    </source>
</evidence>
<dbReference type="PIRSF" id="PIRSF000178">
    <property type="entry name" value="SDH_cyt_b560"/>
    <property type="match status" value="1"/>
</dbReference>
<keyword evidence="8 13" id="KW-1133">Transmembrane helix</keyword>
<dbReference type="InterPro" id="IPR014314">
    <property type="entry name" value="Succ_DH_cytb556"/>
</dbReference>
<evidence type="ECO:0000256" key="10">
    <source>
        <dbReference type="ARBA" id="ARBA00023136"/>
    </source>
</evidence>
<feature type="transmembrane region" description="Helical" evidence="13">
    <location>
        <begin position="66"/>
        <end position="87"/>
    </location>
</feature>
<dbReference type="CDD" id="cd03499">
    <property type="entry name" value="SQR_TypeC_SdhC"/>
    <property type="match status" value="1"/>
</dbReference>
<dbReference type="PANTHER" id="PTHR10978">
    <property type="entry name" value="SUCCINATE DEHYDROGENASE CYTOCHROME B560 SUBUNIT"/>
    <property type="match status" value="1"/>
</dbReference>
<evidence type="ECO:0000256" key="13">
    <source>
        <dbReference type="SAM" id="Phobius"/>
    </source>
</evidence>
<keyword evidence="9 12" id="KW-0408">Iron</keyword>
<comment type="function">
    <text evidence="1">Membrane-anchoring subunit of succinate dehydrogenase (SDH).</text>
</comment>
<dbReference type="RefSeq" id="WP_289503743.1">
    <property type="nucleotide sequence ID" value="NZ_CP116805.1"/>
</dbReference>
<protein>
    <recommendedName>
        <fullName evidence="4">Succinate dehydrogenase cytochrome b556 subunit</fullName>
    </recommendedName>
</protein>
<comment type="similarity">
    <text evidence="3">Belongs to the cytochrome b560 family.</text>
</comment>
<evidence type="ECO:0000256" key="4">
    <source>
        <dbReference type="ARBA" id="ARBA00020076"/>
    </source>
</evidence>
<dbReference type="Proteomes" id="UP001217500">
    <property type="component" value="Chromosome"/>
</dbReference>
<evidence type="ECO:0000256" key="3">
    <source>
        <dbReference type="ARBA" id="ARBA00007244"/>
    </source>
</evidence>
<feature type="transmembrane region" description="Helical" evidence="13">
    <location>
        <begin position="25"/>
        <end position="46"/>
    </location>
</feature>
<dbReference type="Pfam" id="PF01127">
    <property type="entry name" value="Sdh_cyt"/>
    <property type="match status" value="1"/>
</dbReference>
<dbReference type="GO" id="GO:0006099">
    <property type="term" value="P:tricarboxylic acid cycle"/>
    <property type="evidence" value="ECO:0007669"/>
    <property type="project" value="InterPro"/>
</dbReference>
<keyword evidence="5 12" id="KW-0349">Heme</keyword>
<gene>
    <name evidence="14" type="primary">sdhC</name>
    <name evidence="14" type="ORF">PH603_15910</name>
</gene>
<dbReference type="PROSITE" id="PS01001">
    <property type="entry name" value="SDH_CYT_2"/>
    <property type="match status" value="1"/>
</dbReference>